<accession>A0A2P5HM38</accession>
<feature type="region of interest" description="Disordered" evidence="1">
    <location>
        <begin position="1"/>
        <end position="24"/>
    </location>
</feature>
<keyword evidence="3" id="KW-1185">Reference proteome</keyword>
<sequence length="458" mass="51183">MRLPAPPDQRIRYQPPGMSPERSKSGTLIADILPRCYSAISIYETCFVPENHLISLSPASHVPVHDSISKETQHVFQRSYQRAEGPWRHRKRQRFRVVHVVSSCQPEHVRAHQARLKIIARQQTAQDSSPPWGAPEIPQKGDTTETIMPTANNEKAVVASGLIAPSQHQPGFPADAPGSEEPPPPITSVYNAASRAHEKLEYRHPGQCRHRELREDLHDPIRREAQSGAYNNIGPTFRTLSDLLDVAILCDRLMMRLIEAWIKKMMTPASFALTAASSNSGTLNEAENLADMAFRHPMSQAASESRNDYLELIAGGAPEQQQPTWVLWGAATDNNNNDVFMALSTDDLEAQLSAETGPGGQRWSGNSIALQLRRRPRLTVCLNDADVFSSERTYMILSRPKGAHNDTGPAFRTLWDLLDIVADCNRLMMGQIEAWVKMMVDYIGHGDMPGWSTQYRQS</sequence>
<name>A0A2P5HM38_DIAHE</name>
<evidence type="ECO:0000313" key="3">
    <source>
        <dbReference type="Proteomes" id="UP000094444"/>
    </source>
</evidence>
<dbReference type="InParanoid" id="A0A2P5HM38"/>
<dbReference type="EMBL" id="MAVT02001309">
    <property type="protein sequence ID" value="POS71312.1"/>
    <property type="molecule type" value="Genomic_DNA"/>
</dbReference>
<reference evidence="2" key="1">
    <citation type="submission" date="2017-09" db="EMBL/GenBank/DDBJ databases">
        <title>Polyketide synthases of a Diaporthe helianthi virulent isolate.</title>
        <authorList>
            <person name="Baroncelli R."/>
        </authorList>
    </citation>
    <scope>NUCLEOTIDE SEQUENCE [LARGE SCALE GENOMIC DNA]</scope>
    <source>
        <strain evidence="2">7/96</strain>
    </source>
</reference>
<proteinExistence type="predicted"/>
<organism evidence="2 3">
    <name type="scientific">Diaporthe helianthi</name>
    <dbReference type="NCBI Taxonomy" id="158607"/>
    <lineage>
        <taxon>Eukaryota</taxon>
        <taxon>Fungi</taxon>
        <taxon>Dikarya</taxon>
        <taxon>Ascomycota</taxon>
        <taxon>Pezizomycotina</taxon>
        <taxon>Sordariomycetes</taxon>
        <taxon>Sordariomycetidae</taxon>
        <taxon>Diaporthales</taxon>
        <taxon>Diaporthaceae</taxon>
        <taxon>Diaporthe</taxon>
    </lineage>
</organism>
<dbReference type="OrthoDB" id="10666547at2759"/>
<dbReference type="Proteomes" id="UP000094444">
    <property type="component" value="Unassembled WGS sequence"/>
</dbReference>
<protein>
    <submittedName>
        <fullName evidence="2">Uncharacterized protein</fullName>
    </submittedName>
</protein>
<gene>
    <name evidence="2" type="ORF">DHEL01_v210293</name>
</gene>
<comment type="caution">
    <text evidence="2">The sequence shown here is derived from an EMBL/GenBank/DDBJ whole genome shotgun (WGS) entry which is preliminary data.</text>
</comment>
<dbReference type="AlphaFoldDB" id="A0A2P5HM38"/>
<evidence type="ECO:0000313" key="2">
    <source>
        <dbReference type="EMBL" id="POS71312.1"/>
    </source>
</evidence>
<evidence type="ECO:0000256" key="1">
    <source>
        <dbReference type="SAM" id="MobiDB-lite"/>
    </source>
</evidence>